<dbReference type="EMBL" id="CP002994">
    <property type="protein sequence ID" value="AEM84156.1"/>
    <property type="molecule type" value="Genomic_DNA"/>
</dbReference>
<comment type="subcellular location">
    <subcellularLocation>
        <location evidence="1">Secreted</location>
    </subcellularLocation>
</comment>
<evidence type="ECO:0000256" key="3">
    <source>
        <dbReference type="ARBA" id="ARBA00022651"/>
    </source>
</evidence>
<keyword evidence="3" id="KW-0858">Xylan degradation</keyword>
<dbReference type="GO" id="GO:0005576">
    <property type="term" value="C:extracellular region"/>
    <property type="evidence" value="ECO:0007669"/>
    <property type="project" value="UniProtKB-SubCell"/>
</dbReference>
<dbReference type="PANTHER" id="PTHR38050">
    <property type="match status" value="1"/>
</dbReference>
<keyword evidence="6" id="KW-0119">Carbohydrate metabolism</keyword>
<dbReference type="HOGENOM" id="CLU_027551_4_1_11"/>
<name>G2P4X9_STRV4</name>
<dbReference type="SUPFAM" id="SSF53474">
    <property type="entry name" value="alpha/beta-Hydrolases"/>
    <property type="match status" value="1"/>
</dbReference>
<feature type="signal peptide" evidence="8">
    <location>
        <begin position="1"/>
        <end position="34"/>
    </location>
</feature>
<dbReference type="PANTHER" id="PTHR38050:SF2">
    <property type="entry name" value="FERULOYL ESTERASE C-RELATED"/>
    <property type="match status" value="1"/>
</dbReference>
<sequence length="351" mass="36444">MLQRLPHIRLAHVLTAAAAAAVALPIAVAAPADAQEAVRSAGPRCAPAASGLTTVSVASAGATYPATVYVPRGYTGRHPVPLVLNLHGSGSNGSDQLIISDMQRAADENGFLVAVPNGGTPVPGPREGYTWVLPGVPDSSGRLPAPDARDDVRFLSDTISAVSDGFCMAPRRVYATGFSGGARMASLLACELADRIAAVAPVAGLRAGGPDAADPTRPAAGGCTPSRSVPVLAFHGQQDMANPYDGGGPAYWQYSVPAAFDRWAELDGCRVGPRDTRLTEHVTLSAYRACRRGADVSMYVIADGGHTWPGSPYPDAFPGLGKVSTEVNATDVMWRFFEQHPLRHGSAAGVR</sequence>
<dbReference type="InterPro" id="IPR043595">
    <property type="entry name" value="FaeB/C/D"/>
</dbReference>
<reference evidence="9" key="1">
    <citation type="submission" date="2011-08" db="EMBL/GenBank/DDBJ databases">
        <title>Complete sequence of chromosome of Streptomyces violaceusniger Tu 4113.</title>
        <authorList>
            <consortium name="US DOE Joint Genome Institute"/>
            <person name="Lucas S."/>
            <person name="Han J."/>
            <person name="Lapidus A."/>
            <person name="Cheng J.-F."/>
            <person name="Goodwin L."/>
            <person name="Pitluck S."/>
            <person name="Peters L."/>
            <person name="Ivanova N."/>
            <person name="Daligault H."/>
            <person name="Detter J.C."/>
            <person name="Han C."/>
            <person name="Tapia R."/>
            <person name="Land M."/>
            <person name="Hauser L."/>
            <person name="Kyrpides N."/>
            <person name="Ivanova N."/>
            <person name="Pagani I."/>
            <person name="Hagen A."/>
            <person name="Katz L."/>
            <person name="Fiedler H.-P."/>
            <person name="Keasling J."/>
            <person name="Fortman J."/>
            <person name="Woyke T."/>
        </authorList>
    </citation>
    <scope>NUCLEOTIDE SEQUENCE [LARGE SCALE GENOMIC DNA]</scope>
    <source>
        <strain evidence="9">Tu 4113</strain>
    </source>
</reference>
<evidence type="ECO:0000256" key="6">
    <source>
        <dbReference type="ARBA" id="ARBA00023277"/>
    </source>
</evidence>
<dbReference type="GO" id="GO:0030600">
    <property type="term" value="F:feruloyl esterase activity"/>
    <property type="evidence" value="ECO:0007669"/>
    <property type="project" value="InterPro"/>
</dbReference>
<dbReference type="Proteomes" id="UP000008703">
    <property type="component" value="Chromosome"/>
</dbReference>
<dbReference type="Gene3D" id="3.40.50.1820">
    <property type="entry name" value="alpha/beta hydrolase"/>
    <property type="match status" value="1"/>
</dbReference>
<evidence type="ECO:0000256" key="7">
    <source>
        <dbReference type="ARBA" id="ARBA00023326"/>
    </source>
</evidence>
<keyword evidence="2" id="KW-0964">Secreted</keyword>
<dbReference type="KEGG" id="svl:Strvi_4551"/>
<evidence type="ECO:0000256" key="2">
    <source>
        <dbReference type="ARBA" id="ARBA00022525"/>
    </source>
</evidence>
<evidence type="ECO:0000313" key="10">
    <source>
        <dbReference type="Proteomes" id="UP000008703"/>
    </source>
</evidence>
<evidence type="ECO:0000256" key="5">
    <source>
        <dbReference type="ARBA" id="ARBA00022801"/>
    </source>
</evidence>
<organism evidence="9 10">
    <name type="scientific">Streptomyces violaceusniger (strain Tu 4113)</name>
    <dbReference type="NCBI Taxonomy" id="653045"/>
    <lineage>
        <taxon>Bacteria</taxon>
        <taxon>Bacillati</taxon>
        <taxon>Actinomycetota</taxon>
        <taxon>Actinomycetes</taxon>
        <taxon>Kitasatosporales</taxon>
        <taxon>Streptomycetaceae</taxon>
        <taxon>Streptomyces</taxon>
        <taxon>Streptomyces violaceusniger group</taxon>
    </lineage>
</organism>
<dbReference type="AlphaFoldDB" id="G2P4X9"/>
<dbReference type="RefSeq" id="WP_014057654.1">
    <property type="nucleotide sequence ID" value="NC_015957.1"/>
</dbReference>
<protein>
    <submittedName>
        <fullName evidence="9">Poly(3-hydroxyalkanoate) depolymerase</fullName>
    </submittedName>
</protein>
<evidence type="ECO:0000256" key="8">
    <source>
        <dbReference type="SAM" id="SignalP"/>
    </source>
</evidence>
<keyword evidence="5" id="KW-0378">Hydrolase</keyword>
<proteinExistence type="predicted"/>
<dbReference type="InterPro" id="IPR029058">
    <property type="entry name" value="AB_hydrolase_fold"/>
</dbReference>
<dbReference type="GO" id="GO:0045493">
    <property type="term" value="P:xylan catabolic process"/>
    <property type="evidence" value="ECO:0007669"/>
    <property type="project" value="UniProtKB-KW"/>
</dbReference>
<keyword evidence="10" id="KW-1185">Reference proteome</keyword>
<feature type="chain" id="PRO_5038366187" evidence="8">
    <location>
        <begin position="35"/>
        <end position="351"/>
    </location>
</feature>
<dbReference type="eggNOG" id="COG3509">
    <property type="taxonomic scope" value="Bacteria"/>
</dbReference>
<evidence type="ECO:0000256" key="4">
    <source>
        <dbReference type="ARBA" id="ARBA00022729"/>
    </source>
</evidence>
<evidence type="ECO:0000256" key="1">
    <source>
        <dbReference type="ARBA" id="ARBA00004613"/>
    </source>
</evidence>
<keyword evidence="4 8" id="KW-0732">Signal</keyword>
<keyword evidence="7" id="KW-0624">Polysaccharide degradation</keyword>
<accession>G2P4X9</accession>
<gene>
    <name evidence="9" type="ORF">Strvi_4551</name>
</gene>
<evidence type="ECO:0000313" key="9">
    <source>
        <dbReference type="EMBL" id="AEM84156.1"/>
    </source>
</evidence>